<dbReference type="Gene3D" id="3.30.420.10">
    <property type="entry name" value="Ribonuclease H-like superfamily/Ribonuclease H"/>
    <property type="match status" value="1"/>
</dbReference>
<feature type="domain" description="Exonuclease" evidence="4">
    <location>
        <begin position="61"/>
        <end position="228"/>
    </location>
</feature>
<dbReference type="SUPFAM" id="SSF53098">
    <property type="entry name" value="Ribonuclease H-like"/>
    <property type="match status" value="1"/>
</dbReference>
<dbReference type="GO" id="GO:0004527">
    <property type="term" value="F:exonuclease activity"/>
    <property type="evidence" value="ECO:0007669"/>
    <property type="project" value="UniProtKB-KW"/>
</dbReference>
<dbReference type="PANTHER" id="PTHR30231">
    <property type="entry name" value="DNA POLYMERASE III SUBUNIT EPSILON"/>
    <property type="match status" value="1"/>
</dbReference>
<protein>
    <submittedName>
        <fullName evidence="5">3'-5' exonuclease</fullName>
    </submittedName>
</protein>
<keyword evidence="3 5" id="KW-0269">Exonuclease</keyword>
<organism evidence="5 6">
    <name type="scientific">Massilia aquatica</name>
    <dbReference type="NCBI Taxonomy" id="2609000"/>
    <lineage>
        <taxon>Bacteria</taxon>
        <taxon>Pseudomonadati</taxon>
        <taxon>Pseudomonadota</taxon>
        <taxon>Betaproteobacteria</taxon>
        <taxon>Burkholderiales</taxon>
        <taxon>Oxalobacteraceae</taxon>
        <taxon>Telluria group</taxon>
        <taxon>Massilia</taxon>
    </lineage>
</organism>
<evidence type="ECO:0000256" key="3">
    <source>
        <dbReference type="ARBA" id="ARBA00022839"/>
    </source>
</evidence>
<name>A0ABX0MI61_9BURK</name>
<dbReference type="InterPro" id="IPR036397">
    <property type="entry name" value="RNaseH_sf"/>
</dbReference>
<dbReference type="EMBL" id="VVIW01000035">
    <property type="protein sequence ID" value="NHZ44617.1"/>
    <property type="molecule type" value="Genomic_DNA"/>
</dbReference>
<gene>
    <name evidence="5" type="ORF">F1609_31340</name>
</gene>
<evidence type="ECO:0000256" key="2">
    <source>
        <dbReference type="ARBA" id="ARBA00022801"/>
    </source>
</evidence>
<evidence type="ECO:0000259" key="4">
    <source>
        <dbReference type="SMART" id="SM00479"/>
    </source>
</evidence>
<evidence type="ECO:0000256" key="1">
    <source>
        <dbReference type="ARBA" id="ARBA00022722"/>
    </source>
</evidence>
<dbReference type="CDD" id="cd06127">
    <property type="entry name" value="DEDDh"/>
    <property type="match status" value="1"/>
</dbReference>
<accession>A0ABX0MI61</accession>
<reference evidence="5 6" key="1">
    <citation type="submission" date="2019-09" db="EMBL/GenBank/DDBJ databases">
        <title>Taxonomy of Antarctic Massilia spp.: description of Massilia rubra sp. nov., Massilia aquatica sp. nov., Massilia mucilaginosa sp. nov., Massilia frigida sp. nov. isolated from streams, lakes and regoliths.</title>
        <authorList>
            <person name="Holochova P."/>
            <person name="Sedlacek I."/>
            <person name="Kralova S."/>
            <person name="Maslanova I."/>
            <person name="Busse H.-J."/>
            <person name="Stankova E."/>
            <person name="Vrbovska V."/>
            <person name="Kovarovic V."/>
            <person name="Bartak M."/>
            <person name="Svec P."/>
            <person name="Pantucek R."/>
        </authorList>
    </citation>
    <scope>NUCLEOTIDE SEQUENCE [LARGE SCALE GENOMIC DNA]</scope>
    <source>
        <strain evidence="5 6">CCM 8693</strain>
    </source>
</reference>
<dbReference type="InterPro" id="IPR012337">
    <property type="entry name" value="RNaseH-like_sf"/>
</dbReference>
<dbReference type="Proteomes" id="UP000819052">
    <property type="component" value="Unassembled WGS sequence"/>
</dbReference>
<proteinExistence type="predicted"/>
<sequence length="248" mass="26866">MRLSPAEIEAGLTQVLRRKLEFSISIDNENRARSTAVSTRVDRRAEGLEALENVWEATNSDFVVADIETTGLDADACEILELAALLVSPVGLVISEYSCLVRVRSRVPSFIAELTGITQAMVDEHGISERDALVGFASFVAQRPLFFHNSTFDTKFLVPAFERNGMNFICPVIDTLPIARAAWPDMRSHKLSTLVKIIDDAPTPTHRALSDARAALAVLLAARALAGHGAVPRGTDALLSNPAPSAYL</sequence>
<dbReference type="Pfam" id="PF00929">
    <property type="entry name" value="RNase_T"/>
    <property type="match status" value="1"/>
</dbReference>
<keyword evidence="6" id="KW-1185">Reference proteome</keyword>
<evidence type="ECO:0000313" key="5">
    <source>
        <dbReference type="EMBL" id="NHZ44617.1"/>
    </source>
</evidence>
<dbReference type="SMART" id="SM00479">
    <property type="entry name" value="EXOIII"/>
    <property type="match status" value="1"/>
</dbReference>
<keyword evidence="2" id="KW-0378">Hydrolase</keyword>
<keyword evidence="1" id="KW-0540">Nuclease</keyword>
<evidence type="ECO:0000313" key="6">
    <source>
        <dbReference type="Proteomes" id="UP000819052"/>
    </source>
</evidence>
<comment type="caution">
    <text evidence="5">The sequence shown here is derived from an EMBL/GenBank/DDBJ whole genome shotgun (WGS) entry which is preliminary data.</text>
</comment>
<dbReference type="InterPro" id="IPR013520">
    <property type="entry name" value="Ribonucl_H"/>
</dbReference>
<dbReference type="PANTHER" id="PTHR30231:SF4">
    <property type="entry name" value="PROTEIN NEN2"/>
    <property type="match status" value="1"/>
</dbReference>